<accession>A0A451ATP0</accession>
<name>A0A451ATP0_9GAMM</name>
<dbReference type="CDD" id="cd03426">
    <property type="entry name" value="NUDIX_CoAse_Nudt7"/>
    <property type="match status" value="1"/>
</dbReference>
<reference evidence="10" key="1">
    <citation type="submission" date="2019-02" db="EMBL/GenBank/DDBJ databases">
        <authorList>
            <person name="Gruber-Vodicka R. H."/>
            <person name="Seah K. B. B."/>
        </authorList>
    </citation>
    <scope>NUCLEOTIDE SEQUENCE</scope>
    <source>
        <strain evidence="11">BECK_BY19</strain>
        <strain evidence="10">BECK_BY8</strain>
    </source>
</reference>
<dbReference type="GO" id="GO:0009132">
    <property type="term" value="P:nucleoside diphosphate metabolic process"/>
    <property type="evidence" value="ECO:0007669"/>
    <property type="project" value="InterPro"/>
</dbReference>
<dbReference type="EMBL" id="CAADFZ010000398">
    <property type="protein sequence ID" value="VFK69431.1"/>
    <property type="molecule type" value="Genomic_DNA"/>
</dbReference>
<evidence type="ECO:0000256" key="6">
    <source>
        <dbReference type="ARBA" id="ARBA00022842"/>
    </source>
</evidence>
<evidence type="ECO:0000313" key="11">
    <source>
        <dbReference type="EMBL" id="VFK73941.1"/>
    </source>
</evidence>
<evidence type="ECO:0000256" key="8">
    <source>
        <dbReference type="SAM" id="MobiDB-lite"/>
    </source>
</evidence>
<keyword evidence="5" id="KW-0378">Hydrolase</keyword>
<dbReference type="InterPro" id="IPR045121">
    <property type="entry name" value="CoAse"/>
</dbReference>
<dbReference type="AlphaFoldDB" id="A0A451ATP0"/>
<dbReference type="GO" id="GO:0010945">
    <property type="term" value="F:coenzyme A diphosphatase activity"/>
    <property type="evidence" value="ECO:0007669"/>
    <property type="project" value="InterPro"/>
</dbReference>
<keyword evidence="7" id="KW-0464">Manganese</keyword>
<evidence type="ECO:0000256" key="4">
    <source>
        <dbReference type="ARBA" id="ARBA00022723"/>
    </source>
</evidence>
<dbReference type="GO" id="GO:0000287">
    <property type="term" value="F:magnesium ion binding"/>
    <property type="evidence" value="ECO:0007669"/>
    <property type="project" value="InterPro"/>
</dbReference>
<evidence type="ECO:0000256" key="7">
    <source>
        <dbReference type="ARBA" id="ARBA00023211"/>
    </source>
</evidence>
<feature type="compositionally biased region" description="Polar residues" evidence="8">
    <location>
        <begin position="34"/>
        <end position="51"/>
    </location>
</feature>
<dbReference type="PROSITE" id="PS01293">
    <property type="entry name" value="NUDIX_COA"/>
    <property type="match status" value="1"/>
</dbReference>
<dbReference type="PROSITE" id="PS51462">
    <property type="entry name" value="NUDIX"/>
    <property type="match status" value="1"/>
</dbReference>
<evidence type="ECO:0000256" key="2">
    <source>
        <dbReference type="ARBA" id="ARBA00001946"/>
    </source>
</evidence>
<dbReference type="InterPro" id="IPR015797">
    <property type="entry name" value="NUDIX_hydrolase-like_dom_sf"/>
</dbReference>
<dbReference type="PANTHER" id="PTHR12992">
    <property type="entry name" value="NUDIX HYDROLASE"/>
    <property type="match status" value="1"/>
</dbReference>
<evidence type="ECO:0000259" key="9">
    <source>
        <dbReference type="PROSITE" id="PS51462"/>
    </source>
</evidence>
<dbReference type="Pfam" id="PF00293">
    <property type="entry name" value="NUDIX"/>
    <property type="match status" value="1"/>
</dbReference>
<feature type="region of interest" description="Disordered" evidence="8">
    <location>
        <begin position="1"/>
        <end position="51"/>
    </location>
</feature>
<organism evidence="10">
    <name type="scientific">Candidatus Kentrum sp. UNK</name>
    <dbReference type="NCBI Taxonomy" id="2126344"/>
    <lineage>
        <taxon>Bacteria</taxon>
        <taxon>Pseudomonadati</taxon>
        <taxon>Pseudomonadota</taxon>
        <taxon>Gammaproteobacteria</taxon>
        <taxon>Candidatus Kentrum</taxon>
    </lineage>
</organism>
<dbReference type="InterPro" id="IPR000086">
    <property type="entry name" value="NUDIX_hydrolase_dom"/>
</dbReference>
<dbReference type="SUPFAM" id="SSF55811">
    <property type="entry name" value="Nudix"/>
    <property type="match status" value="1"/>
</dbReference>
<feature type="domain" description="Nudix hydrolase" evidence="9">
    <location>
        <begin position="69"/>
        <end position="195"/>
    </location>
</feature>
<comment type="similarity">
    <text evidence="3">Belongs to the Nudix hydrolase family. PCD1 subfamily.</text>
</comment>
<proteinExistence type="inferred from homology"/>
<dbReference type="EMBL" id="CAADGD010000384">
    <property type="protein sequence ID" value="VFK73941.1"/>
    <property type="molecule type" value="Genomic_DNA"/>
</dbReference>
<keyword evidence="6" id="KW-0460">Magnesium</keyword>
<dbReference type="Gene3D" id="3.90.79.10">
    <property type="entry name" value="Nucleoside Triphosphate Pyrophosphohydrolase"/>
    <property type="match status" value="1"/>
</dbReference>
<keyword evidence="4" id="KW-0479">Metal-binding</keyword>
<protein>
    <submittedName>
        <fullName evidence="10">NUDIX domain-containing protein</fullName>
    </submittedName>
</protein>
<dbReference type="GO" id="GO:0030145">
    <property type="term" value="F:manganese ion binding"/>
    <property type="evidence" value="ECO:0007669"/>
    <property type="project" value="InterPro"/>
</dbReference>
<comment type="cofactor">
    <cofactor evidence="2">
        <name>Mg(2+)</name>
        <dbReference type="ChEBI" id="CHEBI:18420"/>
    </cofactor>
</comment>
<dbReference type="InterPro" id="IPR000059">
    <property type="entry name" value="NUDIX_hydrolase_NudL_CS"/>
</dbReference>
<evidence type="ECO:0000256" key="5">
    <source>
        <dbReference type="ARBA" id="ARBA00022801"/>
    </source>
</evidence>
<evidence type="ECO:0000313" key="10">
    <source>
        <dbReference type="EMBL" id="VFK69431.1"/>
    </source>
</evidence>
<comment type="cofactor">
    <cofactor evidence="1">
        <name>Mn(2+)</name>
        <dbReference type="ChEBI" id="CHEBI:29035"/>
    </cofactor>
</comment>
<evidence type="ECO:0000256" key="1">
    <source>
        <dbReference type="ARBA" id="ARBA00001936"/>
    </source>
</evidence>
<evidence type="ECO:0000256" key="3">
    <source>
        <dbReference type="ARBA" id="ARBA00006506"/>
    </source>
</evidence>
<dbReference type="PANTHER" id="PTHR12992:SF11">
    <property type="entry name" value="MITOCHONDRIAL COENZYME A DIPHOSPHATASE NUDT8"/>
    <property type="match status" value="1"/>
</dbReference>
<gene>
    <name evidence="10" type="ORF">BECKUNK1418G_GA0071005_13981</name>
    <name evidence="11" type="ORF">BECKUNK1418H_GA0071006_13841</name>
</gene>
<sequence>MGGHDASEYAPPTIADLQPQPDIHGLASAKKRPSNPSCPKSQAPRSATGNNLSIKEKAIIGGSCRAQHSLTPAAVLMPIVEHAGGPAMLFTRRADHLRTHPGQITFPGGRADKTDTGPVATALRETEEEIGFASSSIEVVGFLDTFETFTGFLVTPVVGLVAPGFQLLWCYEAGPCGYVFYHQLMELGEECQVVA</sequence>